<organism evidence="1">
    <name type="scientific">viral metagenome</name>
    <dbReference type="NCBI Taxonomy" id="1070528"/>
    <lineage>
        <taxon>unclassified sequences</taxon>
        <taxon>metagenomes</taxon>
        <taxon>organismal metagenomes</taxon>
    </lineage>
</organism>
<dbReference type="EMBL" id="MN739627">
    <property type="protein sequence ID" value="QHT16913.1"/>
    <property type="molecule type" value="Genomic_DNA"/>
</dbReference>
<proteinExistence type="predicted"/>
<reference evidence="1" key="1">
    <citation type="journal article" date="2020" name="Nature">
        <title>Giant virus diversity and host interactions through global metagenomics.</title>
        <authorList>
            <person name="Schulz F."/>
            <person name="Roux S."/>
            <person name="Paez-Espino D."/>
            <person name="Jungbluth S."/>
            <person name="Walsh D.A."/>
            <person name="Denef V.J."/>
            <person name="McMahon K.D."/>
            <person name="Konstantinidis K.T."/>
            <person name="Eloe-Fadrosh E.A."/>
            <person name="Kyrpides N.C."/>
            <person name="Woyke T."/>
        </authorList>
    </citation>
    <scope>NUCLEOTIDE SEQUENCE</scope>
    <source>
        <strain evidence="1">GVMAG-M-3300023174-207</strain>
    </source>
</reference>
<dbReference type="AlphaFoldDB" id="A0A6C0DK23"/>
<accession>A0A6C0DK23</accession>
<protein>
    <submittedName>
        <fullName evidence="1">Uncharacterized protein</fullName>
    </submittedName>
</protein>
<name>A0A6C0DK23_9ZZZZ</name>
<evidence type="ECO:0000313" key="1">
    <source>
        <dbReference type="EMBL" id="QHT16913.1"/>
    </source>
</evidence>
<sequence>MSSSSFYCSVSQLKNYLLGEPLLDYLNLYGDKEKQVKPYFEECDFSTFIMEMGNKWEEYVVNLIVEKCKTKNISYTFVERKSGYIQTKKAINNIDVIFQAQVKDWNKNIYGYPDIILKKKAFLKLFKIKNSDLINIPDDEYVVIDIKFSSVKYDKNNSIQETSNYIKFIKGQVSMYSRLLKTISPVGFIISKDKTTIEYPIIIEVKDKALIKECDEAINWLKLLHEKGKDLDISMLKPNMNNTMDGYWREYKKELRLAEDPGSLEMNHTIKMKNENVAYVTTIICNKFDLHLPVKQYTVAFMAKLKNKIIFNISYGFSDIIEPLNLENYEIVSSREIPNAKQVIEIEPVRKGTIKSELEITAVYNRNKINDDIIRGIIDYCLEDCNELEKQYNLI</sequence>